<dbReference type="Proteomes" id="UP001271007">
    <property type="component" value="Unassembled WGS sequence"/>
</dbReference>
<dbReference type="InterPro" id="IPR001138">
    <property type="entry name" value="Zn2Cys6_DnaBD"/>
</dbReference>
<feature type="domain" description="Zn(2)-C6 fungal-type" evidence="4">
    <location>
        <begin position="27"/>
        <end position="60"/>
    </location>
</feature>
<dbReference type="AlphaFoldDB" id="A0AAJ0GAB7"/>
<evidence type="ECO:0000256" key="1">
    <source>
        <dbReference type="ARBA" id="ARBA00023015"/>
    </source>
</evidence>
<evidence type="ECO:0000256" key="3">
    <source>
        <dbReference type="ARBA" id="ARBA00023242"/>
    </source>
</evidence>
<proteinExistence type="predicted"/>
<evidence type="ECO:0000313" key="6">
    <source>
        <dbReference type="Proteomes" id="UP001271007"/>
    </source>
</evidence>
<dbReference type="PANTHER" id="PTHR47840">
    <property type="entry name" value="ZN(II)2CYS6 TRANSCRIPTION FACTOR (EUROFUNG)-RELATED"/>
    <property type="match status" value="1"/>
</dbReference>
<dbReference type="PROSITE" id="PS50048">
    <property type="entry name" value="ZN2_CY6_FUNGAL_2"/>
    <property type="match status" value="1"/>
</dbReference>
<evidence type="ECO:0000256" key="2">
    <source>
        <dbReference type="ARBA" id="ARBA00023163"/>
    </source>
</evidence>
<comment type="caution">
    <text evidence="5">The sequence shown here is derived from an EMBL/GenBank/DDBJ whole genome shotgun (WGS) entry which is preliminary data.</text>
</comment>
<evidence type="ECO:0000259" key="4">
    <source>
        <dbReference type="PROSITE" id="PS50048"/>
    </source>
</evidence>
<dbReference type="GO" id="GO:0000981">
    <property type="term" value="F:DNA-binding transcription factor activity, RNA polymerase II-specific"/>
    <property type="evidence" value="ECO:0007669"/>
    <property type="project" value="InterPro"/>
</dbReference>
<keyword evidence="3" id="KW-0539">Nucleus</keyword>
<dbReference type="CDD" id="cd12148">
    <property type="entry name" value="fungal_TF_MHR"/>
    <property type="match status" value="1"/>
</dbReference>
<dbReference type="EMBL" id="JAWDJX010000008">
    <property type="protein sequence ID" value="KAK3055429.1"/>
    <property type="molecule type" value="Genomic_DNA"/>
</dbReference>
<reference evidence="5" key="1">
    <citation type="submission" date="2023-04" db="EMBL/GenBank/DDBJ databases">
        <title>Black Yeasts Isolated from many extreme environments.</title>
        <authorList>
            <person name="Coleine C."/>
            <person name="Stajich J.E."/>
            <person name="Selbmann L."/>
        </authorList>
    </citation>
    <scope>NUCLEOTIDE SEQUENCE</scope>
    <source>
        <strain evidence="5">CCFEE 5312</strain>
    </source>
</reference>
<dbReference type="PROSITE" id="PS00463">
    <property type="entry name" value="ZN2_CY6_FUNGAL_1"/>
    <property type="match status" value="1"/>
</dbReference>
<dbReference type="CDD" id="cd00067">
    <property type="entry name" value="GAL4"/>
    <property type="match status" value="1"/>
</dbReference>
<sequence>MSLVDPDGSVRLSRGRTKQQLRKGTFSCWECKRRKKRCSFDGSPAMACVSCQRFGTECRSQETTEASTSTSQDLEERVHHVECLVDQLAKQSTAVTKRAKHRTSHVVANSTITSPWSMSRCISLSGYLHGVLPVPTIAAQIVVYGKSPFTWMWRSAGNPNTVHRSPISSASDPIALARKLIQLALCLIQPAFIASKPAEFCIADSAIHETARGYVRTAQQVTSQDELVRSVDGLETLLLEGLYQVHNGNMQNGCMIFRRALETAQAMGLHQLPATADPRVKYIWFRLAFANQWHALACGQPSALINNGVDAFSCSLTTEPTQRLDELHIGVTGRIIARNMCLSKACYSDAKAEYLRWNHENTKDIDSNLKKAARSVPLTWWALPSTPCTTDSEAVDMSARLMTQIHQSYLVILTHQPHLLRAFHTLSPQNIHDTDLESVVPYSMLASVDASREILVRLPLFLQFPHVPASLKGLEHKICLAASTILLAYLYLHCQRTASALEHRRPRDLNLVPETVARLKKLHESGGDDGQDEQVNIIERLADMEQAAADGVVHTVWSEWSAEGQKMSDIFEFDGVVNLSCPYFGRIAVFQP</sequence>
<keyword evidence="2" id="KW-0804">Transcription</keyword>
<protein>
    <recommendedName>
        <fullName evidence="4">Zn(2)-C6 fungal-type domain-containing protein</fullName>
    </recommendedName>
</protein>
<dbReference type="GO" id="GO:0008270">
    <property type="term" value="F:zinc ion binding"/>
    <property type="evidence" value="ECO:0007669"/>
    <property type="project" value="InterPro"/>
</dbReference>
<dbReference type="SUPFAM" id="SSF57701">
    <property type="entry name" value="Zn2/Cys6 DNA-binding domain"/>
    <property type="match status" value="1"/>
</dbReference>
<gene>
    <name evidence="5" type="ORF">LTR09_003349</name>
</gene>
<evidence type="ECO:0000313" key="5">
    <source>
        <dbReference type="EMBL" id="KAK3055429.1"/>
    </source>
</evidence>
<dbReference type="Gene3D" id="4.10.240.10">
    <property type="entry name" value="Zn(2)-C6 fungal-type DNA-binding domain"/>
    <property type="match status" value="1"/>
</dbReference>
<dbReference type="SMART" id="SM00066">
    <property type="entry name" value="GAL4"/>
    <property type="match status" value="1"/>
</dbReference>
<organism evidence="5 6">
    <name type="scientific">Extremus antarcticus</name>
    <dbReference type="NCBI Taxonomy" id="702011"/>
    <lineage>
        <taxon>Eukaryota</taxon>
        <taxon>Fungi</taxon>
        <taxon>Dikarya</taxon>
        <taxon>Ascomycota</taxon>
        <taxon>Pezizomycotina</taxon>
        <taxon>Dothideomycetes</taxon>
        <taxon>Dothideomycetidae</taxon>
        <taxon>Mycosphaerellales</taxon>
        <taxon>Extremaceae</taxon>
        <taxon>Extremus</taxon>
    </lineage>
</organism>
<accession>A0AAJ0GAB7</accession>
<keyword evidence="1" id="KW-0805">Transcription regulation</keyword>
<keyword evidence="6" id="KW-1185">Reference proteome</keyword>
<dbReference type="InterPro" id="IPR036864">
    <property type="entry name" value="Zn2-C6_fun-type_DNA-bd_sf"/>
</dbReference>
<name>A0AAJ0GAB7_9PEZI</name>
<dbReference type="Pfam" id="PF00172">
    <property type="entry name" value="Zn_clus"/>
    <property type="match status" value="1"/>
</dbReference>
<dbReference type="PANTHER" id="PTHR47840:SF1">
    <property type="entry name" value="ZN(II)2CYS6 TRANSCRIPTION FACTOR (EUROFUNG)"/>
    <property type="match status" value="1"/>
</dbReference>